<dbReference type="GO" id="GO:0030170">
    <property type="term" value="F:pyridoxal phosphate binding"/>
    <property type="evidence" value="ECO:0007669"/>
    <property type="project" value="InterPro"/>
</dbReference>
<keyword evidence="3 9" id="KW-0032">Aminotransferase</keyword>
<dbReference type="SUPFAM" id="SSF53383">
    <property type="entry name" value="PLP-dependent transferases"/>
    <property type="match status" value="1"/>
</dbReference>
<evidence type="ECO:0000313" key="9">
    <source>
        <dbReference type="EMBL" id="KAJ6827311.1"/>
    </source>
</evidence>
<dbReference type="Proteomes" id="UP001140949">
    <property type="component" value="Unassembled WGS sequence"/>
</dbReference>
<evidence type="ECO:0000256" key="5">
    <source>
        <dbReference type="ARBA" id="ARBA00022898"/>
    </source>
</evidence>
<evidence type="ECO:0000259" key="8">
    <source>
        <dbReference type="Pfam" id="PF00155"/>
    </source>
</evidence>
<dbReference type="InterPro" id="IPR004838">
    <property type="entry name" value="NHTrfase_class1_PyrdxlP-BS"/>
</dbReference>
<dbReference type="PANTHER" id="PTHR45744:SF2">
    <property type="entry name" value="TYROSINE AMINOTRANSFERASE"/>
    <property type="match status" value="1"/>
</dbReference>
<keyword evidence="4" id="KW-0808">Transferase</keyword>
<dbReference type="CDD" id="cd00609">
    <property type="entry name" value="AAT_like"/>
    <property type="match status" value="1"/>
</dbReference>
<dbReference type="Pfam" id="PF00155">
    <property type="entry name" value="Aminotran_1_2"/>
    <property type="match status" value="1"/>
</dbReference>
<dbReference type="PROSITE" id="PS00105">
    <property type="entry name" value="AA_TRANSFER_CLASS_1"/>
    <property type="match status" value="1"/>
</dbReference>
<dbReference type="AlphaFoldDB" id="A0AAX6GGK6"/>
<dbReference type="Gene3D" id="3.90.1150.10">
    <property type="entry name" value="Aspartate Aminotransferase, domain 1"/>
    <property type="match status" value="1"/>
</dbReference>
<keyword evidence="10" id="KW-1185">Reference proteome</keyword>
<protein>
    <submittedName>
        <fullName evidence="9">Aminotransferase TAT2</fullName>
    </submittedName>
</protein>
<name>A0AAX6GGK6_IRIPA</name>
<evidence type="ECO:0000256" key="6">
    <source>
        <dbReference type="PIRNR" id="PIRNR000517"/>
    </source>
</evidence>
<accession>A0AAX6GGK6</accession>
<reference evidence="9" key="1">
    <citation type="journal article" date="2023" name="GigaByte">
        <title>Genome assembly of the bearded iris, Iris pallida Lam.</title>
        <authorList>
            <person name="Bruccoleri R.E."/>
            <person name="Oakeley E.J."/>
            <person name="Faust A.M.E."/>
            <person name="Altorfer M."/>
            <person name="Dessus-Babus S."/>
            <person name="Burckhardt D."/>
            <person name="Oertli M."/>
            <person name="Naumann U."/>
            <person name="Petersen F."/>
            <person name="Wong J."/>
        </authorList>
    </citation>
    <scope>NUCLEOTIDE SEQUENCE</scope>
    <source>
        <strain evidence="9">GSM-AAB239-AS_SAM_17_03QT</strain>
    </source>
</reference>
<feature type="domain" description="Aminotransferase class I/classII large" evidence="8">
    <location>
        <begin position="93"/>
        <end position="426"/>
    </location>
</feature>
<evidence type="ECO:0000256" key="3">
    <source>
        <dbReference type="ARBA" id="ARBA00022576"/>
    </source>
</evidence>
<dbReference type="GO" id="GO:0006572">
    <property type="term" value="P:L-tyrosine catabolic process"/>
    <property type="evidence" value="ECO:0007669"/>
    <property type="project" value="TreeGrafter"/>
</dbReference>
<reference evidence="9" key="2">
    <citation type="submission" date="2023-04" db="EMBL/GenBank/DDBJ databases">
        <authorList>
            <person name="Bruccoleri R.E."/>
            <person name="Oakeley E.J."/>
            <person name="Faust A.-M."/>
            <person name="Dessus-Babus S."/>
            <person name="Altorfer M."/>
            <person name="Burckhardt D."/>
            <person name="Oertli M."/>
            <person name="Naumann U."/>
            <person name="Petersen F."/>
            <person name="Wong J."/>
        </authorList>
    </citation>
    <scope>NUCLEOTIDE SEQUENCE</scope>
    <source>
        <strain evidence="9">GSM-AAB239-AS_SAM_17_03QT</strain>
        <tissue evidence="9">Leaf</tissue>
    </source>
</reference>
<evidence type="ECO:0000256" key="4">
    <source>
        <dbReference type="ARBA" id="ARBA00022679"/>
    </source>
</evidence>
<dbReference type="Gene3D" id="3.40.640.10">
    <property type="entry name" value="Type I PLP-dependent aspartate aminotransferase-like (Major domain)"/>
    <property type="match status" value="1"/>
</dbReference>
<comment type="caution">
    <text evidence="9">The sequence shown here is derived from an EMBL/GenBank/DDBJ whole genome shotgun (WGS) entry which is preliminary data.</text>
</comment>
<evidence type="ECO:0000256" key="2">
    <source>
        <dbReference type="ARBA" id="ARBA00007441"/>
    </source>
</evidence>
<dbReference type="InterPro" id="IPR004839">
    <property type="entry name" value="Aminotransferase_I/II_large"/>
</dbReference>
<sequence>MAPSTQVPMSTTSTTTEISNGAAVLHVDKVKVARCCNPNLSPDKLSIRGVVSELLSVANAEKVLISLGVGDASSYQCFSEGKPFSRPLVHSVEAGTFDCYPHSFGSPSARHAVAEYLSKGLKHCLCESDVFLTSGGTQAVQVALTVLCTPGCNVLLPRPGFPPYESFCEICNMEARYYDLLPQRNWEMDLDQVRSLADCNTVALVVINPNNPCGSVYSPKHLLQIAETAGDLNIPIVADETYAHMAYGGSKFVPMASFTNLASVMTLGSLSKRFLVPGWRLGWVAFCDPLGTLKQVKVGMELLMNVTAGPASVIQAAVPDILSDSHDQFHKKVLTVLEHSADTLYGTIKQIEALKCHSRPQGSMFIMVEVDTARLRGINNDMDFAKELMKEESVLVVPGTVLGLKNWVRIFFGTPADLLTDACDRIKSFCERRLIP</sequence>
<evidence type="ECO:0000256" key="7">
    <source>
        <dbReference type="PIRSR" id="PIRSR000517-1"/>
    </source>
</evidence>
<dbReference type="GO" id="GO:0004838">
    <property type="term" value="F:L-tyrosine-2-oxoglutarate transaminase activity"/>
    <property type="evidence" value="ECO:0007669"/>
    <property type="project" value="TreeGrafter"/>
</dbReference>
<gene>
    <name evidence="9" type="ORF">M6B38_367480</name>
</gene>
<dbReference type="InterPro" id="IPR015421">
    <property type="entry name" value="PyrdxlP-dep_Trfase_major"/>
</dbReference>
<evidence type="ECO:0000256" key="1">
    <source>
        <dbReference type="ARBA" id="ARBA00001933"/>
    </source>
</evidence>
<dbReference type="InterPro" id="IPR015422">
    <property type="entry name" value="PyrdxlP-dep_Trfase_small"/>
</dbReference>
<dbReference type="PANTHER" id="PTHR45744">
    <property type="entry name" value="TYROSINE AMINOTRANSFERASE"/>
    <property type="match status" value="1"/>
</dbReference>
<organism evidence="9 10">
    <name type="scientific">Iris pallida</name>
    <name type="common">Sweet iris</name>
    <dbReference type="NCBI Taxonomy" id="29817"/>
    <lineage>
        <taxon>Eukaryota</taxon>
        <taxon>Viridiplantae</taxon>
        <taxon>Streptophyta</taxon>
        <taxon>Embryophyta</taxon>
        <taxon>Tracheophyta</taxon>
        <taxon>Spermatophyta</taxon>
        <taxon>Magnoliopsida</taxon>
        <taxon>Liliopsida</taxon>
        <taxon>Asparagales</taxon>
        <taxon>Iridaceae</taxon>
        <taxon>Iridoideae</taxon>
        <taxon>Irideae</taxon>
        <taxon>Iris</taxon>
    </lineage>
</organism>
<proteinExistence type="inferred from homology"/>
<dbReference type="PIRSF" id="PIRSF000517">
    <property type="entry name" value="Tyr_transaminase"/>
    <property type="match status" value="1"/>
</dbReference>
<keyword evidence="5 6" id="KW-0663">Pyridoxal phosphate</keyword>
<dbReference type="NCBIfam" id="TIGR01265">
    <property type="entry name" value="tyr_nico_aTase"/>
    <property type="match status" value="1"/>
</dbReference>
<feature type="modified residue" description="N6-(pyridoxal phosphate)lysine" evidence="7">
    <location>
        <position position="272"/>
    </location>
</feature>
<dbReference type="EMBL" id="JANAVB010020397">
    <property type="protein sequence ID" value="KAJ6827311.1"/>
    <property type="molecule type" value="Genomic_DNA"/>
</dbReference>
<dbReference type="InterPro" id="IPR005958">
    <property type="entry name" value="TyrNic_aminoTrfase"/>
</dbReference>
<evidence type="ECO:0000313" key="10">
    <source>
        <dbReference type="Proteomes" id="UP001140949"/>
    </source>
</evidence>
<dbReference type="InterPro" id="IPR015424">
    <property type="entry name" value="PyrdxlP-dep_Trfase"/>
</dbReference>
<comment type="cofactor">
    <cofactor evidence="1 6 7">
        <name>pyridoxal 5'-phosphate</name>
        <dbReference type="ChEBI" id="CHEBI:597326"/>
    </cofactor>
</comment>
<comment type="similarity">
    <text evidence="2 6">Belongs to the class-I pyridoxal-phosphate-dependent aminotransferase family.</text>
</comment>